<evidence type="ECO:0000313" key="5">
    <source>
        <dbReference type="EMBL" id="KAF3555864.1"/>
    </source>
</evidence>
<dbReference type="Proteomes" id="UP000712600">
    <property type="component" value="Unassembled WGS sequence"/>
</dbReference>
<evidence type="ECO:0000256" key="4">
    <source>
        <dbReference type="RuleBase" id="RU311113"/>
    </source>
</evidence>
<dbReference type="GO" id="GO:0016538">
    <property type="term" value="F:cyclin-dependent protein serine/threonine kinase regulator activity"/>
    <property type="evidence" value="ECO:0007669"/>
    <property type="project" value="InterPro"/>
</dbReference>
<proteinExistence type="inferred from homology"/>
<accession>A0A8S9QSN8</accession>
<dbReference type="GO" id="GO:0005737">
    <property type="term" value="C:cytoplasm"/>
    <property type="evidence" value="ECO:0007669"/>
    <property type="project" value="UniProtKB-ARBA"/>
</dbReference>
<dbReference type="PANTHER" id="PTHR23415">
    <property type="entry name" value="CYCLIN-DEPENDENT KINASES REGULATORY SUBUNIT/60S RIBOSOME SUBUNIT BIOGENESIS PROTEIN NIP7"/>
    <property type="match status" value="1"/>
</dbReference>
<dbReference type="Pfam" id="PF01111">
    <property type="entry name" value="CKS"/>
    <property type="match status" value="2"/>
</dbReference>
<comment type="similarity">
    <text evidence="1 4">Belongs to the CKS family.</text>
</comment>
<dbReference type="GO" id="GO:0051301">
    <property type="term" value="P:cell division"/>
    <property type="evidence" value="ECO:0007669"/>
    <property type="project" value="UniProtKB-UniRule"/>
</dbReference>
<gene>
    <name evidence="5" type="ORF">F2Q69_00016809</name>
</gene>
<feature type="non-terminal residue" evidence="5">
    <location>
        <position position="1"/>
    </location>
</feature>
<name>A0A8S9QSN8_BRACR</name>
<dbReference type="InterPro" id="IPR036858">
    <property type="entry name" value="Cyclin-dep_kinase_reg-sub_sf"/>
</dbReference>
<dbReference type="Gene3D" id="3.30.170.10">
    <property type="entry name" value="Cyclin-dependent kinase, regulatory subunit"/>
    <property type="match status" value="2"/>
</dbReference>
<evidence type="ECO:0000256" key="2">
    <source>
        <dbReference type="ARBA" id="ARBA00022618"/>
    </source>
</evidence>
<dbReference type="SUPFAM" id="SSF55637">
    <property type="entry name" value="Cell cycle regulatory proteins"/>
    <property type="match status" value="2"/>
</dbReference>
<keyword evidence="3 4" id="KW-0131">Cell cycle</keyword>
<comment type="caution">
    <text evidence="5">The sequence shown here is derived from an EMBL/GenBank/DDBJ whole genome shotgun (WGS) entry which is preliminary data.</text>
</comment>
<dbReference type="SMART" id="SM01084">
    <property type="entry name" value="CKS"/>
    <property type="match status" value="2"/>
</dbReference>
<comment type="function">
    <text evidence="4">Binds to the catalytic subunit of the cyclin dependent kinases and is essential for their biological function.</text>
</comment>
<dbReference type="FunFam" id="3.30.170.10:FF:000003">
    <property type="entry name" value="Cyclin-dependent kinases regulatory subunit"/>
    <property type="match status" value="1"/>
</dbReference>
<evidence type="ECO:0000256" key="3">
    <source>
        <dbReference type="ARBA" id="ARBA00023306"/>
    </source>
</evidence>
<sequence length="162" mass="19365">MARIEYSDKYFDDTYEYRHVVLPPEVAKLLPKNRILAESEWRAIGVQQSRGWVHYAIHRPEPHIMLFRRTLNYQAPNPIPKHVVLPPEVAKLLPKNRILAEFLDFESFKKSSVVFWFLWQSEWRAIGVQQSRGWVHYAIHRPEPHIMLFRRTLNYQAPNPIP</sequence>
<protein>
    <recommendedName>
        <fullName evidence="4">Cyclin-dependent kinases regulatory subunit</fullName>
    </recommendedName>
</protein>
<evidence type="ECO:0000313" key="6">
    <source>
        <dbReference type="Proteomes" id="UP000712600"/>
    </source>
</evidence>
<dbReference type="InterPro" id="IPR000789">
    <property type="entry name" value="Cyclin-dep_kinase_reg-sub"/>
</dbReference>
<dbReference type="PRINTS" id="PR00296">
    <property type="entry name" value="CYCLINKINASE"/>
</dbReference>
<dbReference type="AlphaFoldDB" id="A0A8S9QSN8"/>
<keyword evidence="2 4" id="KW-0132">Cell division</keyword>
<dbReference type="PROSITE" id="PS00944">
    <property type="entry name" value="CKS_1"/>
    <property type="match status" value="1"/>
</dbReference>
<evidence type="ECO:0000256" key="1">
    <source>
        <dbReference type="ARBA" id="ARBA00007782"/>
    </source>
</evidence>
<organism evidence="5 6">
    <name type="scientific">Brassica cretica</name>
    <name type="common">Mustard</name>
    <dbReference type="NCBI Taxonomy" id="69181"/>
    <lineage>
        <taxon>Eukaryota</taxon>
        <taxon>Viridiplantae</taxon>
        <taxon>Streptophyta</taxon>
        <taxon>Embryophyta</taxon>
        <taxon>Tracheophyta</taxon>
        <taxon>Spermatophyta</taxon>
        <taxon>Magnoliopsida</taxon>
        <taxon>eudicotyledons</taxon>
        <taxon>Gunneridae</taxon>
        <taxon>Pentapetalae</taxon>
        <taxon>rosids</taxon>
        <taxon>malvids</taxon>
        <taxon>Brassicales</taxon>
        <taxon>Brassicaceae</taxon>
        <taxon>Brassiceae</taxon>
        <taxon>Brassica</taxon>
    </lineage>
</organism>
<reference evidence="5" key="1">
    <citation type="submission" date="2019-12" db="EMBL/GenBank/DDBJ databases">
        <title>Genome sequencing and annotation of Brassica cretica.</title>
        <authorList>
            <person name="Studholme D.J."/>
            <person name="Sarris P."/>
        </authorList>
    </citation>
    <scope>NUCLEOTIDE SEQUENCE</scope>
    <source>
        <strain evidence="5">PFS-109/04</strain>
        <tissue evidence="5">Leaf</tissue>
    </source>
</reference>
<dbReference type="EMBL" id="QGKX02000996">
    <property type="protein sequence ID" value="KAF3555864.1"/>
    <property type="molecule type" value="Genomic_DNA"/>
</dbReference>